<feature type="compositionally biased region" description="Gly residues" evidence="1">
    <location>
        <begin position="1"/>
        <end position="10"/>
    </location>
</feature>
<reference evidence="2 3" key="1">
    <citation type="submission" date="2018-07" db="EMBL/GenBank/DDBJ databases">
        <title>Genomic Encyclopedia of Type Strains, Phase III (KMG-III): the genomes of soil and plant-associated and newly described type strains.</title>
        <authorList>
            <person name="Whitman W."/>
        </authorList>
    </citation>
    <scope>NUCLEOTIDE SEQUENCE [LARGE SCALE GENOMIC DNA]</scope>
    <source>
        <strain evidence="2 3">CECT 8525</strain>
    </source>
</reference>
<dbReference type="AlphaFoldDB" id="A0A368YY20"/>
<evidence type="ECO:0000256" key="1">
    <source>
        <dbReference type="SAM" id="MobiDB-lite"/>
    </source>
</evidence>
<name>A0A368YY20_9RHOB</name>
<sequence length="200" mass="22269">MGGDDQGRGCGPDPRNDAPGLFRRFGAGHCRRPGPHRHERRHGMAAGNGTADFRKAGLKIAERHRLRECRSCDMPNPPPERIGNLILSTKRKSRRDFSMMLCSRKIPRTIVKKPVEKVGKNKRLPGNPRQAAGLCSKSPDSAGNTVDFCFCPVRFPDFPAACRHPEPPEPSAVCGRAPSRSVRDPRGWHIWAQPCRVPPW</sequence>
<proteinExistence type="predicted"/>
<dbReference type="EMBL" id="QPJL01000009">
    <property type="protein sequence ID" value="RCW83867.1"/>
    <property type="molecule type" value="Genomic_DNA"/>
</dbReference>
<feature type="region of interest" description="Disordered" evidence="1">
    <location>
        <begin position="1"/>
        <end position="50"/>
    </location>
</feature>
<feature type="compositionally biased region" description="Basic residues" evidence="1">
    <location>
        <begin position="29"/>
        <end position="43"/>
    </location>
</feature>
<organism evidence="2 3">
    <name type="scientific">Paracoccus lutimaris</name>
    <dbReference type="NCBI Taxonomy" id="1490030"/>
    <lineage>
        <taxon>Bacteria</taxon>
        <taxon>Pseudomonadati</taxon>
        <taxon>Pseudomonadota</taxon>
        <taxon>Alphaproteobacteria</taxon>
        <taxon>Rhodobacterales</taxon>
        <taxon>Paracoccaceae</taxon>
        <taxon>Paracoccus</taxon>
    </lineage>
</organism>
<gene>
    <name evidence="2" type="ORF">DFP89_10948</name>
</gene>
<evidence type="ECO:0000313" key="2">
    <source>
        <dbReference type="EMBL" id="RCW83867.1"/>
    </source>
</evidence>
<comment type="caution">
    <text evidence="2">The sequence shown here is derived from an EMBL/GenBank/DDBJ whole genome shotgun (WGS) entry which is preliminary data.</text>
</comment>
<protein>
    <submittedName>
        <fullName evidence="2">Uncharacterized protein</fullName>
    </submittedName>
</protein>
<evidence type="ECO:0000313" key="3">
    <source>
        <dbReference type="Proteomes" id="UP000253345"/>
    </source>
</evidence>
<dbReference type="Proteomes" id="UP000253345">
    <property type="component" value="Unassembled WGS sequence"/>
</dbReference>
<accession>A0A368YY20</accession>
<keyword evidence="3" id="KW-1185">Reference proteome</keyword>